<gene>
    <name evidence="2" type="ORF">L596_017797</name>
</gene>
<reference evidence="2 3" key="1">
    <citation type="journal article" date="2015" name="Genome Biol.">
        <title>Comparative genomics of Steinernema reveals deeply conserved gene regulatory networks.</title>
        <authorList>
            <person name="Dillman A.R."/>
            <person name="Macchietto M."/>
            <person name="Porter C.F."/>
            <person name="Rogers A."/>
            <person name="Williams B."/>
            <person name="Antoshechkin I."/>
            <person name="Lee M.M."/>
            <person name="Goodwin Z."/>
            <person name="Lu X."/>
            <person name="Lewis E.E."/>
            <person name="Goodrich-Blair H."/>
            <person name="Stock S.P."/>
            <person name="Adams B.J."/>
            <person name="Sternberg P.W."/>
            <person name="Mortazavi A."/>
        </authorList>
    </citation>
    <scope>NUCLEOTIDE SEQUENCE [LARGE SCALE GENOMIC DNA]</scope>
    <source>
        <strain evidence="2 3">ALL</strain>
    </source>
</reference>
<evidence type="ECO:0000313" key="3">
    <source>
        <dbReference type="Proteomes" id="UP000298663"/>
    </source>
</evidence>
<evidence type="ECO:0000256" key="1">
    <source>
        <dbReference type="SAM" id="MobiDB-lite"/>
    </source>
</evidence>
<dbReference type="AlphaFoldDB" id="A0A4U5N308"/>
<protein>
    <submittedName>
        <fullName evidence="2">Uncharacterized protein</fullName>
    </submittedName>
</protein>
<organism evidence="2 3">
    <name type="scientific">Steinernema carpocapsae</name>
    <name type="common">Entomopathogenic nematode</name>
    <dbReference type="NCBI Taxonomy" id="34508"/>
    <lineage>
        <taxon>Eukaryota</taxon>
        <taxon>Metazoa</taxon>
        <taxon>Ecdysozoa</taxon>
        <taxon>Nematoda</taxon>
        <taxon>Chromadorea</taxon>
        <taxon>Rhabditida</taxon>
        <taxon>Tylenchina</taxon>
        <taxon>Panagrolaimomorpha</taxon>
        <taxon>Strongyloidoidea</taxon>
        <taxon>Steinernematidae</taxon>
        <taxon>Steinernema</taxon>
    </lineage>
</organism>
<keyword evidence="3" id="KW-1185">Reference proteome</keyword>
<accession>A0A4U5N308</accession>
<evidence type="ECO:0000313" key="2">
    <source>
        <dbReference type="EMBL" id="TKR76688.1"/>
    </source>
</evidence>
<name>A0A4U5N308_STECR</name>
<feature type="compositionally biased region" description="Acidic residues" evidence="1">
    <location>
        <begin position="146"/>
        <end position="166"/>
    </location>
</feature>
<dbReference type="Proteomes" id="UP000298663">
    <property type="component" value="Unassembled WGS sequence"/>
</dbReference>
<feature type="region of interest" description="Disordered" evidence="1">
    <location>
        <begin position="87"/>
        <end position="126"/>
    </location>
</feature>
<feature type="compositionally biased region" description="Basic and acidic residues" evidence="1">
    <location>
        <begin position="95"/>
        <end position="122"/>
    </location>
</feature>
<feature type="region of interest" description="Disordered" evidence="1">
    <location>
        <begin position="145"/>
        <end position="188"/>
    </location>
</feature>
<reference evidence="2 3" key="2">
    <citation type="journal article" date="2019" name="G3 (Bethesda)">
        <title>Hybrid Assembly of the Genome of the Entomopathogenic Nematode Steinernema carpocapsae Identifies the X-Chromosome.</title>
        <authorList>
            <person name="Serra L."/>
            <person name="Macchietto M."/>
            <person name="Macias-Munoz A."/>
            <person name="McGill C.J."/>
            <person name="Rodriguez I.M."/>
            <person name="Rodriguez B."/>
            <person name="Murad R."/>
            <person name="Mortazavi A."/>
        </authorList>
    </citation>
    <scope>NUCLEOTIDE SEQUENCE [LARGE SCALE GENOMIC DNA]</scope>
    <source>
        <strain evidence="2 3">ALL</strain>
    </source>
</reference>
<sequence>MCKLKVPSLTNLARKNTRFHIKTLYDLGRVDGRRAHFPEGQPEHFCPKRPKITFSRSLNKMDSLLPVQSQVNCGRCQRDIDDGNHVDCSSGPMRIRKEFRSEIPHESAEGGRREEDDGHDADAPLASDGALAEGDLLAFAEKDVGGDEVDEEGAGEAGGGEDEVEDVDGHRPGPGEVVFPGEGGVVDHEGRVGRKADAEVDGAHQPADRDKCLKRGALVLGLKPQALATNDAS</sequence>
<comment type="caution">
    <text evidence="2">The sequence shown here is derived from an EMBL/GenBank/DDBJ whole genome shotgun (WGS) entry which is preliminary data.</text>
</comment>
<dbReference type="EMBL" id="AZBU02000005">
    <property type="protein sequence ID" value="TKR76688.1"/>
    <property type="molecule type" value="Genomic_DNA"/>
</dbReference>
<proteinExistence type="predicted"/>